<organism evidence="2 3">
    <name type="scientific">Leptospirillum ferriphilum (strain ML-04)</name>
    <dbReference type="NCBI Taxonomy" id="1048260"/>
    <lineage>
        <taxon>Bacteria</taxon>
        <taxon>Pseudomonadati</taxon>
        <taxon>Nitrospirota</taxon>
        <taxon>Nitrospiria</taxon>
        <taxon>Nitrospirales</taxon>
        <taxon>Nitrospiraceae</taxon>
        <taxon>Leptospirillum</taxon>
    </lineage>
</organism>
<keyword evidence="1" id="KW-0812">Transmembrane</keyword>
<reference evidence="2 3" key="1">
    <citation type="journal article" date="2011" name="J. Microbiol.">
        <title>Complete genome of Leptospirillum ferriphilum ML-04 provides insight into its physiology and environmental adaptation.</title>
        <authorList>
            <person name="Mi S."/>
            <person name="Song J."/>
            <person name="Lin J."/>
            <person name="Che Y."/>
            <person name="Zheng H."/>
            <person name="Lin J."/>
        </authorList>
    </citation>
    <scope>NUCLEOTIDE SEQUENCE [LARGE SCALE GENOMIC DNA]</scope>
    <source>
        <strain evidence="2 3">ML-04</strain>
    </source>
</reference>
<dbReference type="KEGG" id="lfi:LFML04_0668"/>
<dbReference type="RefSeq" id="WP_014960413.1">
    <property type="nucleotide sequence ID" value="NC_018649.1"/>
</dbReference>
<feature type="transmembrane region" description="Helical" evidence="1">
    <location>
        <begin position="38"/>
        <end position="56"/>
    </location>
</feature>
<keyword evidence="1" id="KW-1133">Transmembrane helix</keyword>
<proteinExistence type="predicted"/>
<sequence>MKSWDWRHLSGAVCLLGAVSISLYEQFGGKVTLVHDMAVIRTFCFTYAGIMFGNVMNEKPVSQKEDSSEPSAPKA</sequence>
<evidence type="ECO:0000313" key="2">
    <source>
        <dbReference type="EMBL" id="AFS52903.1"/>
    </source>
</evidence>
<dbReference type="PATRIC" id="fig|1048260.3.peg.719"/>
<dbReference type="EMBL" id="CP002919">
    <property type="protein sequence ID" value="AFS52903.1"/>
    <property type="molecule type" value="Genomic_DNA"/>
</dbReference>
<name>J9ZAK7_LEPFM</name>
<protein>
    <submittedName>
        <fullName evidence="2">Uncharacterized protein</fullName>
    </submittedName>
</protein>
<evidence type="ECO:0000256" key="1">
    <source>
        <dbReference type="SAM" id="Phobius"/>
    </source>
</evidence>
<dbReference type="Proteomes" id="UP000006177">
    <property type="component" value="Chromosome"/>
</dbReference>
<gene>
    <name evidence="2" type="ordered locus">LFML04_0668</name>
</gene>
<accession>J9ZAK7</accession>
<keyword evidence="1" id="KW-0472">Membrane</keyword>
<dbReference type="HOGENOM" id="CLU_2666644_0_0_0"/>
<evidence type="ECO:0000313" key="3">
    <source>
        <dbReference type="Proteomes" id="UP000006177"/>
    </source>
</evidence>
<dbReference type="AlphaFoldDB" id="J9ZAK7"/>